<keyword evidence="2" id="KW-1185">Reference proteome</keyword>
<evidence type="ECO:0000313" key="2">
    <source>
        <dbReference type="Proteomes" id="UP000011864"/>
    </source>
</evidence>
<organism evidence="1 2">
    <name type="scientific">Paraglaciecola psychrophila 170</name>
    <dbReference type="NCBI Taxonomy" id="1129794"/>
    <lineage>
        <taxon>Bacteria</taxon>
        <taxon>Pseudomonadati</taxon>
        <taxon>Pseudomonadota</taxon>
        <taxon>Gammaproteobacteria</taxon>
        <taxon>Alteromonadales</taxon>
        <taxon>Alteromonadaceae</taxon>
        <taxon>Paraglaciecola</taxon>
    </lineage>
</organism>
<dbReference type="AlphaFoldDB" id="M4RHP2"/>
<dbReference type="PATRIC" id="fig|1129794.4.peg.974"/>
<proteinExistence type="predicted"/>
<reference evidence="1 2" key="1">
    <citation type="journal article" date="2013" name="Genome Announc.">
        <title>Complete Genome Sequence of Glaciecola psychrophila Strain 170T.</title>
        <authorList>
            <person name="Yin J."/>
            <person name="Chen J."/>
            <person name="Liu G."/>
            <person name="Yu Y."/>
            <person name="Song L."/>
            <person name="Wang X."/>
            <person name="Qu X."/>
        </authorList>
    </citation>
    <scope>NUCLEOTIDE SEQUENCE [LARGE SCALE GENOMIC DNA]</scope>
    <source>
        <strain evidence="1 2">170</strain>
    </source>
</reference>
<name>M4RHP2_9ALTE</name>
<sequence>MPPMWRTAINQGLIAAQHFTGQWIDVGTPQRLNALNKKN</sequence>
<evidence type="ECO:0000313" key="1">
    <source>
        <dbReference type="EMBL" id="AGH43096.1"/>
    </source>
</evidence>
<gene>
    <name evidence="1" type="ORF">C427_0987</name>
</gene>
<dbReference type="EMBL" id="CP003837">
    <property type="protein sequence ID" value="AGH43096.1"/>
    <property type="molecule type" value="Genomic_DNA"/>
</dbReference>
<dbReference type="STRING" id="1129794.C427_0987"/>
<accession>M4RHP2</accession>
<dbReference type="KEGG" id="gps:C427_0987"/>
<dbReference type="Proteomes" id="UP000011864">
    <property type="component" value="Chromosome"/>
</dbReference>
<protein>
    <recommendedName>
        <fullName evidence="3">Nucleotidyl transferase</fullName>
    </recommendedName>
</protein>
<evidence type="ECO:0008006" key="3">
    <source>
        <dbReference type="Google" id="ProtNLM"/>
    </source>
</evidence>
<dbReference type="HOGENOM" id="CLU_3314099_0_0_6"/>